<dbReference type="InterPro" id="IPR011990">
    <property type="entry name" value="TPR-like_helical_dom_sf"/>
</dbReference>
<dbReference type="PROSITE" id="PS51375">
    <property type="entry name" value="PPR"/>
    <property type="match status" value="3"/>
</dbReference>
<dbReference type="EMBL" id="OX459119">
    <property type="protein sequence ID" value="CAI9094641.1"/>
    <property type="molecule type" value="Genomic_DNA"/>
</dbReference>
<protein>
    <submittedName>
        <fullName evidence="3">OLC1v1030416C1</fullName>
    </submittedName>
</protein>
<accession>A0AAV1CH15</accession>
<dbReference type="PANTHER" id="PTHR47926">
    <property type="entry name" value="PENTATRICOPEPTIDE REPEAT-CONTAINING PROTEIN"/>
    <property type="match status" value="1"/>
</dbReference>
<dbReference type="GO" id="GO:0009451">
    <property type="term" value="P:RNA modification"/>
    <property type="evidence" value="ECO:0007669"/>
    <property type="project" value="InterPro"/>
</dbReference>
<reference evidence="3" key="1">
    <citation type="submission" date="2023-03" db="EMBL/GenBank/DDBJ databases">
        <authorList>
            <person name="Julca I."/>
        </authorList>
    </citation>
    <scope>NUCLEOTIDE SEQUENCE</scope>
</reference>
<keyword evidence="4" id="KW-1185">Reference proteome</keyword>
<evidence type="ECO:0000313" key="3">
    <source>
        <dbReference type="EMBL" id="CAI9094641.1"/>
    </source>
</evidence>
<evidence type="ECO:0000313" key="4">
    <source>
        <dbReference type="Proteomes" id="UP001161247"/>
    </source>
</evidence>
<sequence>MKLFFVFNCQNSFSMVATLSYSLVLPRTEASWNKIIKKQLLERKPEKAMLTFLRMRELGHSADNFTYPILLKAAANLSLEGVGIALHGQIIKTGFSDHSFVQTALLNLYSHLGRNDEAWRVFEKISAKDEVAWNSMLDAYASVGDMTNAMTIFDSIPCNDLLSWNIMVSGFARIGNLKLAESFFDQIPTRDIISWNSMILACCNAGEMKRAELYFEEAPSRNTITWNTMLTGYSGSGSFDKVIALFEEMKKDENCNPDYLTIAIVLSACANLGSLEKGKEVHIFALEEGLTRSPHVTTSLIDMYSKCGRIMSSIEVFFKSQIKDIYCWNAMISGLALHGHAFAALKLFAALMGNDLRPDDITFIALLSACAHAGLVLKGLGIFSSMEKEYGISPKLEHYGCLVDLLSRAGYLDDAFLIIESMPFEPCKSALGSLLAACVKYSNAGIAERVLALLLKRNEELSDGEYMMMANLFASCKQYDEANRWIDMMNDSGVTKTAGCSNVEVNGNIYKFLAGDNNLLMEMQLI</sequence>
<feature type="repeat" description="PPR" evidence="2">
    <location>
        <begin position="160"/>
        <end position="194"/>
    </location>
</feature>
<evidence type="ECO:0000256" key="1">
    <source>
        <dbReference type="ARBA" id="ARBA00022737"/>
    </source>
</evidence>
<dbReference type="PANTHER" id="PTHR47926:SF537">
    <property type="entry name" value="PENTACOTRIPEPTIDE-REPEAT REGION OF PRORP DOMAIN-CONTAINING PROTEIN"/>
    <property type="match status" value="1"/>
</dbReference>
<dbReference type="GO" id="GO:0003723">
    <property type="term" value="F:RNA binding"/>
    <property type="evidence" value="ECO:0007669"/>
    <property type="project" value="InterPro"/>
</dbReference>
<dbReference type="Pfam" id="PF01535">
    <property type="entry name" value="PPR"/>
    <property type="match status" value="6"/>
</dbReference>
<dbReference type="InterPro" id="IPR002885">
    <property type="entry name" value="PPR_rpt"/>
</dbReference>
<name>A0AAV1CH15_OLDCO</name>
<dbReference type="NCBIfam" id="TIGR00756">
    <property type="entry name" value="PPR"/>
    <property type="match status" value="5"/>
</dbReference>
<dbReference type="Proteomes" id="UP001161247">
    <property type="component" value="Chromosome 2"/>
</dbReference>
<organism evidence="3 4">
    <name type="scientific">Oldenlandia corymbosa var. corymbosa</name>
    <dbReference type="NCBI Taxonomy" id="529605"/>
    <lineage>
        <taxon>Eukaryota</taxon>
        <taxon>Viridiplantae</taxon>
        <taxon>Streptophyta</taxon>
        <taxon>Embryophyta</taxon>
        <taxon>Tracheophyta</taxon>
        <taxon>Spermatophyta</taxon>
        <taxon>Magnoliopsida</taxon>
        <taxon>eudicotyledons</taxon>
        <taxon>Gunneridae</taxon>
        <taxon>Pentapetalae</taxon>
        <taxon>asterids</taxon>
        <taxon>lamiids</taxon>
        <taxon>Gentianales</taxon>
        <taxon>Rubiaceae</taxon>
        <taxon>Rubioideae</taxon>
        <taxon>Spermacoceae</taxon>
        <taxon>Hedyotis-Oldenlandia complex</taxon>
        <taxon>Oldenlandia</taxon>
    </lineage>
</organism>
<dbReference type="AlphaFoldDB" id="A0AAV1CH15"/>
<gene>
    <name evidence="3" type="ORF">OLC1_LOCUS5757</name>
</gene>
<dbReference type="Pfam" id="PF13812">
    <property type="entry name" value="PPR_3"/>
    <property type="match status" value="1"/>
</dbReference>
<dbReference type="FunFam" id="1.25.40.10:FF:000090">
    <property type="entry name" value="Pentatricopeptide repeat-containing protein, chloroplastic"/>
    <property type="match status" value="1"/>
</dbReference>
<dbReference type="Gene3D" id="1.25.40.10">
    <property type="entry name" value="Tetratricopeptide repeat domain"/>
    <property type="match status" value="3"/>
</dbReference>
<evidence type="ECO:0000256" key="2">
    <source>
        <dbReference type="PROSITE-ProRule" id="PRU00708"/>
    </source>
</evidence>
<dbReference type="InterPro" id="IPR046960">
    <property type="entry name" value="PPR_At4g14850-like_plant"/>
</dbReference>
<dbReference type="Pfam" id="PF13041">
    <property type="entry name" value="PPR_2"/>
    <property type="match status" value="1"/>
</dbReference>
<feature type="repeat" description="PPR" evidence="2">
    <location>
        <begin position="324"/>
        <end position="358"/>
    </location>
</feature>
<proteinExistence type="predicted"/>
<keyword evidence="1" id="KW-0677">Repeat</keyword>
<feature type="repeat" description="PPR" evidence="2">
    <location>
        <begin position="222"/>
        <end position="252"/>
    </location>
</feature>